<dbReference type="InterPro" id="IPR015947">
    <property type="entry name" value="PUA-like_sf"/>
</dbReference>
<dbReference type="PANTHER" id="PTHR14087">
    <property type="entry name" value="THYMOCYTE NUCLEAR PROTEIN 1"/>
    <property type="match status" value="1"/>
</dbReference>
<evidence type="ECO:0000259" key="4">
    <source>
        <dbReference type="Pfam" id="PF01878"/>
    </source>
</evidence>
<dbReference type="InterPro" id="IPR002740">
    <property type="entry name" value="EVE_domain"/>
</dbReference>
<evidence type="ECO:0000313" key="6">
    <source>
        <dbReference type="Proteomes" id="UP001211907"/>
    </source>
</evidence>
<gene>
    <name evidence="5" type="primary">THYN1</name>
    <name evidence="5" type="ORF">HK100_008625</name>
</gene>
<accession>A0AAD5SPB5</accession>
<evidence type="ECO:0000256" key="3">
    <source>
        <dbReference type="SAM" id="MobiDB-lite"/>
    </source>
</evidence>
<dbReference type="Pfam" id="PF01878">
    <property type="entry name" value="EVE"/>
    <property type="match status" value="1"/>
</dbReference>
<dbReference type="InterPro" id="IPR052181">
    <property type="entry name" value="5hmC_binding"/>
</dbReference>
<name>A0AAD5SPB5_9FUNG</name>
<dbReference type="Gene3D" id="3.10.590.10">
    <property type="entry name" value="ph1033 like domains"/>
    <property type="match status" value="1"/>
</dbReference>
<feature type="region of interest" description="Disordered" evidence="3">
    <location>
        <begin position="27"/>
        <end position="62"/>
    </location>
</feature>
<keyword evidence="6" id="KW-1185">Reference proteome</keyword>
<reference evidence="5" key="1">
    <citation type="submission" date="2020-05" db="EMBL/GenBank/DDBJ databases">
        <title>Phylogenomic resolution of chytrid fungi.</title>
        <authorList>
            <person name="Stajich J.E."/>
            <person name="Amses K."/>
            <person name="Simmons R."/>
            <person name="Seto K."/>
            <person name="Myers J."/>
            <person name="Bonds A."/>
            <person name="Quandt C.A."/>
            <person name="Barry K."/>
            <person name="Liu P."/>
            <person name="Grigoriev I."/>
            <person name="Longcore J.E."/>
            <person name="James T.Y."/>
        </authorList>
    </citation>
    <scope>NUCLEOTIDE SEQUENCE</scope>
    <source>
        <strain evidence="5">JEL0513</strain>
    </source>
</reference>
<dbReference type="SUPFAM" id="SSF88697">
    <property type="entry name" value="PUA domain-like"/>
    <property type="match status" value="1"/>
</dbReference>
<evidence type="ECO:0000256" key="1">
    <source>
        <dbReference type="ARBA" id="ARBA00004123"/>
    </source>
</evidence>
<dbReference type="CDD" id="cd21133">
    <property type="entry name" value="EVE"/>
    <property type="match status" value="1"/>
</dbReference>
<comment type="subcellular location">
    <subcellularLocation>
        <location evidence="1">Nucleus</location>
    </subcellularLocation>
</comment>
<dbReference type="PANTHER" id="PTHR14087:SF7">
    <property type="entry name" value="THYMOCYTE NUCLEAR PROTEIN 1"/>
    <property type="match status" value="1"/>
</dbReference>
<proteinExistence type="predicted"/>
<dbReference type="AlphaFoldDB" id="A0AAD5SPB5"/>
<evidence type="ECO:0000313" key="5">
    <source>
        <dbReference type="EMBL" id="KAJ3086681.1"/>
    </source>
</evidence>
<protein>
    <submittedName>
        <fullName evidence="5">Thymocyte nuclear protein 1</fullName>
    </submittedName>
</protein>
<dbReference type="Proteomes" id="UP001211907">
    <property type="component" value="Unassembled WGS sequence"/>
</dbReference>
<organism evidence="5 6">
    <name type="scientific">Physocladia obscura</name>
    <dbReference type="NCBI Taxonomy" id="109957"/>
    <lineage>
        <taxon>Eukaryota</taxon>
        <taxon>Fungi</taxon>
        <taxon>Fungi incertae sedis</taxon>
        <taxon>Chytridiomycota</taxon>
        <taxon>Chytridiomycota incertae sedis</taxon>
        <taxon>Chytridiomycetes</taxon>
        <taxon>Chytridiales</taxon>
        <taxon>Chytriomycetaceae</taxon>
        <taxon>Physocladia</taxon>
    </lineage>
</organism>
<feature type="compositionally biased region" description="Low complexity" evidence="3">
    <location>
        <begin position="51"/>
        <end position="61"/>
    </location>
</feature>
<sequence>MQTRRSAKPKASAANITSIAQNIQITSSKKRKLTPDVPEIAKPTSKKPTINESNTNSSNNSDHAFWLMKAEPETRFEKGKDVKFSIRDLQEMNMSCWDGVRNYEARNNMRKMKVGDICFFYHSNCKTPGIAGTMKVCKEAYPDFTAWDPEHPYYDPKSDKDDPRWFMVDVQFDSIFDRIISLKELQQCPELEEMQLIKRGRLSIQPVTTKEFDFIKSLVE</sequence>
<comment type="caution">
    <text evidence="5">The sequence shown here is derived from an EMBL/GenBank/DDBJ whole genome shotgun (WGS) entry which is preliminary data.</text>
</comment>
<dbReference type="InterPro" id="IPR047197">
    <property type="entry name" value="THYN1-like_EVE"/>
</dbReference>
<evidence type="ECO:0000256" key="2">
    <source>
        <dbReference type="ARBA" id="ARBA00023242"/>
    </source>
</evidence>
<feature type="domain" description="EVE" evidence="4">
    <location>
        <begin position="64"/>
        <end position="216"/>
    </location>
</feature>
<dbReference type="FunFam" id="3.10.590.10:FF:000006">
    <property type="entry name" value="Chromosome 7, whole genome shotgun sequence"/>
    <property type="match status" value="1"/>
</dbReference>
<keyword evidence="2" id="KW-0539">Nucleus</keyword>
<dbReference type="EMBL" id="JADGJH010004226">
    <property type="protein sequence ID" value="KAJ3086681.1"/>
    <property type="molecule type" value="Genomic_DNA"/>
</dbReference>
<dbReference type="GO" id="GO:0005634">
    <property type="term" value="C:nucleus"/>
    <property type="evidence" value="ECO:0007669"/>
    <property type="project" value="UniProtKB-SubCell"/>
</dbReference>